<organism evidence="1 2">
    <name type="scientific">Caerostris extrusa</name>
    <name type="common">Bark spider</name>
    <name type="synonym">Caerostris bankana</name>
    <dbReference type="NCBI Taxonomy" id="172846"/>
    <lineage>
        <taxon>Eukaryota</taxon>
        <taxon>Metazoa</taxon>
        <taxon>Ecdysozoa</taxon>
        <taxon>Arthropoda</taxon>
        <taxon>Chelicerata</taxon>
        <taxon>Arachnida</taxon>
        <taxon>Araneae</taxon>
        <taxon>Araneomorphae</taxon>
        <taxon>Entelegynae</taxon>
        <taxon>Araneoidea</taxon>
        <taxon>Araneidae</taxon>
        <taxon>Caerostris</taxon>
    </lineage>
</organism>
<reference evidence="1 2" key="1">
    <citation type="submission" date="2021-06" db="EMBL/GenBank/DDBJ databases">
        <title>Caerostris extrusa draft genome.</title>
        <authorList>
            <person name="Kono N."/>
            <person name="Arakawa K."/>
        </authorList>
    </citation>
    <scope>NUCLEOTIDE SEQUENCE [LARGE SCALE GENOMIC DNA]</scope>
</reference>
<dbReference type="EMBL" id="BPLR01012848">
    <property type="protein sequence ID" value="GIY57006.1"/>
    <property type="molecule type" value="Genomic_DNA"/>
</dbReference>
<sequence length="99" mass="11263">MLLHQVLDGDLIIWSHLFSYPQSLKEISKRFEQNGVLIQMAKQPPSIHAPIIRILRGDCGISTRRCEIKSLQSFRTGKKLESSVGILSTSERDGFLRLQ</sequence>
<evidence type="ECO:0000313" key="1">
    <source>
        <dbReference type="EMBL" id="GIY57006.1"/>
    </source>
</evidence>
<dbReference type="Proteomes" id="UP001054945">
    <property type="component" value="Unassembled WGS sequence"/>
</dbReference>
<accession>A0AAV4UGZ4</accession>
<name>A0AAV4UGZ4_CAEEX</name>
<comment type="caution">
    <text evidence="1">The sequence shown here is derived from an EMBL/GenBank/DDBJ whole genome shotgun (WGS) entry which is preliminary data.</text>
</comment>
<proteinExistence type="predicted"/>
<dbReference type="AlphaFoldDB" id="A0AAV4UGZ4"/>
<keyword evidence="2" id="KW-1185">Reference proteome</keyword>
<evidence type="ECO:0000313" key="2">
    <source>
        <dbReference type="Proteomes" id="UP001054945"/>
    </source>
</evidence>
<protein>
    <submittedName>
        <fullName evidence="1">Uncharacterized protein</fullName>
    </submittedName>
</protein>
<gene>
    <name evidence="1" type="ORF">CEXT_54721</name>
</gene>